<dbReference type="GO" id="GO:0009318">
    <property type="term" value="C:exodeoxyribonuclease VII complex"/>
    <property type="evidence" value="ECO:0007669"/>
    <property type="project" value="InterPro"/>
</dbReference>
<evidence type="ECO:0000256" key="4">
    <source>
        <dbReference type="ARBA" id="ARBA00022839"/>
    </source>
</evidence>
<feature type="domain" description="OB-fold nucleic acid binding" evidence="6">
    <location>
        <begin position="5"/>
        <end position="101"/>
    </location>
</feature>
<sequence length="445" mass="50652">MEEILTVSQLNNNIKFLLEETFGSLLVEGEVSNLRRPQSGHVYFTLKDDKSQINAVFFRQFGAYKRKSNFELEEGLKVLCRARLNVYLPRGEYQLVIESVEPLGIGALQKAFEQLKAKLAEEGLFDERYKKNLPFLPRKIGVVTSPTGAVIKDILNITHRRFPVADILIAPVRVQGDEAAAEIIQALRNLHSHGGVEVIVIARGGGSLEDIAPFNDEALAREIFNSSIPIVSAVGHETDFTICDFVADLRAPTPSAAAELIVPEWMELLTKIDSIKQRLINVYCRYVKDKKDTIVELQRRLKDPRRFMVNLQIQLDYLRERMKAAVYQKQHYLYNNLRELDLRIRHQSPARQINEKRLLVKNARDNMIKSFSYRMTAFNERLRKNSAVLQSLSPLVVLQRGYSITRSVVSGAIIRQADVLNVGEDVIVQLAKGSFYAKVEKISEE</sequence>
<evidence type="ECO:0000259" key="5">
    <source>
        <dbReference type="Pfam" id="PF02601"/>
    </source>
</evidence>
<evidence type="ECO:0000259" key="6">
    <source>
        <dbReference type="Pfam" id="PF13742"/>
    </source>
</evidence>
<keyword evidence="1" id="KW-0963">Cytoplasm</keyword>
<dbReference type="InterPro" id="IPR003753">
    <property type="entry name" value="Exonuc_VII_L"/>
</dbReference>
<gene>
    <name evidence="7" type="ORF">ASZ90_006282</name>
</gene>
<dbReference type="GO" id="GO:0008855">
    <property type="term" value="F:exodeoxyribonuclease VII activity"/>
    <property type="evidence" value="ECO:0007669"/>
    <property type="project" value="UniProtKB-EC"/>
</dbReference>
<dbReference type="Pfam" id="PF13742">
    <property type="entry name" value="tRNA_anti_2"/>
    <property type="match status" value="1"/>
</dbReference>
<accession>A0A0W8FT78</accession>
<dbReference type="Pfam" id="PF02601">
    <property type="entry name" value="Exonuc_VII_L"/>
    <property type="match status" value="1"/>
</dbReference>
<dbReference type="EMBL" id="LNQE01000879">
    <property type="protein sequence ID" value="KUG23918.1"/>
    <property type="molecule type" value="Genomic_DNA"/>
</dbReference>
<dbReference type="GO" id="GO:0003676">
    <property type="term" value="F:nucleic acid binding"/>
    <property type="evidence" value="ECO:0007669"/>
    <property type="project" value="InterPro"/>
</dbReference>
<dbReference type="GO" id="GO:0006308">
    <property type="term" value="P:DNA catabolic process"/>
    <property type="evidence" value="ECO:0007669"/>
    <property type="project" value="InterPro"/>
</dbReference>
<dbReference type="InterPro" id="IPR025824">
    <property type="entry name" value="OB-fold_nuc-bd_dom"/>
</dbReference>
<dbReference type="InterPro" id="IPR020579">
    <property type="entry name" value="Exonuc_VII_lsu_C"/>
</dbReference>
<dbReference type="AlphaFoldDB" id="A0A0W8FT78"/>
<keyword evidence="2" id="KW-0540">Nuclease</keyword>
<dbReference type="NCBIfam" id="TIGR00237">
    <property type="entry name" value="xseA"/>
    <property type="match status" value="1"/>
</dbReference>
<evidence type="ECO:0000256" key="1">
    <source>
        <dbReference type="ARBA" id="ARBA00022490"/>
    </source>
</evidence>
<feature type="domain" description="Exonuclease VII large subunit C-terminal" evidence="5">
    <location>
        <begin position="124"/>
        <end position="437"/>
    </location>
</feature>
<reference evidence="7" key="1">
    <citation type="journal article" date="2015" name="Proc. Natl. Acad. Sci. U.S.A.">
        <title>Networks of energetic and metabolic interactions define dynamics in microbial communities.</title>
        <authorList>
            <person name="Embree M."/>
            <person name="Liu J.K."/>
            <person name="Al-Bassam M.M."/>
            <person name="Zengler K."/>
        </authorList>
    </citation>
    <scope>NUCLEOTIDE SEQUENCE</scope>
</reference>
<dbReference type="PANTHER" id="PTHR30008:SF0">
    <property type="entry name" value="EXODEOXYRIBONUCLEASE 7 LARGE SUBUNIT"/>
    <property type="match status" value="1"/>
</dbReference>
<keyword evidence="4" id="KW-0269">Exonuclease</keyword>
<proteinExistence type="inferred from homology"/>
<comment type="caution">
    <text evidence="7">The sequence shown here is derived from an EMBL/GenBank/DDBJ whole genome shotgun (WGS) entry which is preliminary data.</text>
</comment>
<dbReference type="HAMAP" id="MF_00378">
    <property type="entry name" value="Exonuc_7_L"/>
    <property type="match status" value="1"/>
</dbReference>
<dbReference type="PANTHER" id="PTHR30008">
    <property type="entry name" value="EXODEOXYRIBONUCLEASE 7 LARGE SUBUNIT"/>
    <property type="match status" value="1"/>
</dbReference>
<name>A0A0W8FT78_9ZZZZ</name>
<keyword evidence="3 7" id="KW-0378">Hydrolase</keyword>
<evidence type="ECO:0000313" key="7">
    <source>
        <dbReference type="EMBL" id="KUG23918.1"/>
    </source>
</evidence>
<protein>
    <submittedName>
        <fullName evidence="7">Exodeoxyribonuclease vii large subunit</fullName>
        <ecNumber evidence="7">3.1.11.6</ecNumber>
    </submittedName>
</protein>
<dbReference type="EC" id="3.1.11.6" evidence="7"/>
<evidence type="ECO:0000256" key="3">
    <source>
        <dbReference type="ARBA" id="ARBA00022801"/>
    </source>
</evidence>
<evidence type="ECO:0000256" key="2">
    <source>
        <dbReference type="ARBA" id="ARBA00022722"/>
    </source>
</evidence>
<dbReference type="CDD" id="cd04489">
    <property type="entry name" value="ExoVII_LU_OBF"/>
    <property type="match status" value="1"/>
</dbReference>
<organism evidence="7">
    <name type="scientific">hydrocarbon metagenome</name>
    <dbReference type="NCBI Taxonomy" id="938273"/>
    <lineage>
        <taxon>unclassified sequences</taxon>
        <taxon>metagenomes</taxon>
        <taxon>ecological metagenomes</taxon>
    </lineage>
</organism>